<dbReference type="PANTHER" id="PTHR43808:SF31">
    <property type="entry name" value="N-ACETYL-L-CITRULLINE DEACETYLASE"/>
    <property type="match status" value="1"/>
</dbReference>
<dbReference type="GO" id="GO:0008777">
    <property type="term" value="F:acetylornithine deacetylase activity"/>
    <property type="evidence" value="ECO:0007669"/>
    <property type="project" value="TreeGrafter"/>
</dbReference>
<dbReference type="GO" id="GO:0008237">
    <property type="term" value="F:metallopeptidase activity"/>
    <property type="evidence" value="ECO:0007669"/>
    <property type="project" value="UniProtKB-KW"/>
</dbReference>
<dbReference type="GO" id="GO:0008270">
    <property type="term" value="F:zinc ion binding"/>
    <property type="evidence" value="ECO:0007669"/>
    <property type="project" value="InterPro"/>
</dbReference>
<dbReference type="NCBIfam" id="TIGR01887">
    <property type="entry name" value="dipeptidaselike"/>
    <property type="match status" value="1"/>
</dbReference>
<comment type="caution">
    <text evidence="9">The sequence shown here is derived from an EMBL/GenBank/DDBJ whole genome shotgun (WGS) entry which is preliminary data.</text>
</comment>
<evidence type="ECO:0000313" key="9">
    <source>
        <dbReference type="EMBL" id="HIS91503.1"/>
    </source>
</evidence>
<keyword evidence="6" id="KW-0862">Zinc</keyword>
<dbReference type="PANTHER" id="PTHR43808">
    <property type="entry name" value="ACETYLORNITHINE DEACETYLASE"/>
    <property type="match status" value="1"/>
</dbReference>
<dbReference type="AlphaFoldDB" id="A0A9D1FXQ9"/>
<keyword evidence="8" id="KW-0482">Metalloprotease</keyword>
<reference evidence="9" key="2">
    <citation type="journal article" date="2021" name="PeerJ">
        <title>Extensive microbial diversity within the chicken gut microbiome revealed by metagenomics and culture.</title>
        <authorList>
            <person name="Gilroy R."/>
            <person name="Ravi A."/>
            <person name="Getino M."/>
            <person name="Pursley I."/>
            <person name="Horton D.L."/>
            <person name="Alikhan N.F."/>
            <person name="Baker D."/>
            <person name="Gharbi K."/>
            <person name="Hall N."/>
            <person name="Watson M."/>
            <person name="Adriaenssens E.M."/>
            <person name="Foster-Nyarko E."/>
            <person name="Jarju S."/>
            <person name="Secka A."/>
            <person name="Antonio M."/>
            <person name="Oren A."/>
            <person name="Chaudhuri R.R."/>
            <person name="La Ragione R."/>
            <person name="Hildebrand F."/>
            <person name="Pallen M.J."/>
        </authorList>
    </citation>
    <scope>NUCLEOTIDE SEQUENCE</scope>
    <source>
        <strain evidence="9">13766</strain>
    </source>
</reference>
<proteinExistence type="inferred from homology"/>
<comment type="similarity">
    <text evidence="2">Belongs to the peptidase M20A family.</text>
</comment>
<evidence type="ECO:0000256" key="6">
    <source>
        <dbReference type="ARBA" id="ARBA00022833"/>
    </source>
</evidence>
<evidence type="ECO:0000256" key="4">
    <source>
        <dbReference type="ARBA" id="ARBA00022723"/>
    </source>
</evidence>
<evidence type="ECO:0000256" key="7">
    <source>
        <dbReference type="ARBA" id="ARBA00022997"/>
    </source>
</evidence>
<dbReference type="GO" id="GO:0006508">
    <property type="term" value="P:proteolysis"/>
    <property type="evidence" value="ECO:0007669"/>
    <property type="project" value="UniProtKB-KW"/>
</dbReference>
<evidence type="ECO:0000256" key="8">
    <source>
        <dbReference type="ARBA" id="ARBA00023049"/>
    </source>
</evidence>
<dbReference type="GO" id="GO:0016805">
    <property type="term" value="F:dipeptidase activity"/>
    <property type="evidence" value="ECO:0007669"/>
    <property type="project" value="UniProtKB-KW"/>
</dbReference>
<dbReference type="InterPro" id="IPR002933">
    <property type="entry name" value="Peptidase_M20"/>
</dbReference>
<dbReference type="InterPro" id="IPR036264">
    <property type="entry name" value="Bact_exopeptidase_dim_dom"/>
</dbReference>
<evidence type="ECO:0000256" key="3">
    <source>
        <dbReference type="ARBA" id="ARBA00022670"/>
    </source>
</evidence>
<keyword evidence="3" id="KW-0645">Protease</keyword>
<dbReference type="EMBL" id="DVJN01000012">
    <property type="protein sequence ID" value="HIS91503.1"/>
    <property type="molecule type" value="Genomic_DNA"/>
</dbReference>
<keyword evidence="7 9" id="KW-0224">Dipeptidase</keyword>
<evidence type="ECO:0000256" key="1">
    <source>
        <dbReference type="ARBA" id="ARBA00001947"/>
    </source>
</evidence>
<evidence type="ECO:0000256" key="5">
    <source>
        <dbReference type="ARBA" id="ARBA00022801"/>
    </source>
</evidence>
<dbReference type="InterPro" id="IPR010964">
    <property type="entry name" value="M20A_pepV-rel"/>
</dbReference>
<organism evidence="9 10">
    <name type="scientific">Candidatus Alectryocaccomicrobium excrementavium</name>
    <dbReference type="NCBI Taxonomy" id="2840668"/>
    <lineage>
        <taxon>Bacteria</taxon>
        <taxon>Bacillati</taxon>
        <taxon>Bacillota</taxon>
        <taxon>Clostridia</taxon>
        <taxon>Candidatus Alectryocaccomicrobium</taxon>
    </lineage>
</organism>
<name>A0A9D1FXQ9_9FIRM</name>
<dbReference type="Gene3D" id="3.40.630.10">
    <property type="entry name" value="Zn peptidases"/>
    <property type="match status" value="1"/>
</dbReference>
<dbReference type="EC" id="3.4.13.-" evidence="9"/>
<dbReference type="InterPro" id="IPR050072">
    <property type="entry name" value="Peptidase_M20A"/>
</dbReference>
<accession>A0A9D1FXQ9</accession>
<keyword evidence="5 9" id="KW-0378">Hydrolase</keyword>
<dbReference type="Pfam" id="PF01546">
    <property type="entry name" value="Peptidase_M20"/>
    <property type="match status" value="1"/>
</dbReference>
<reference evidence="9" key="1">
    <citation type="submission" date="2020-10" db="EMBL/GenBank/DDBJ databases">
        <authorList>
            <person name="Gilroy R."/>
        </authorList>
    </citation>
    <scope>NUCLEOTIDE SEQUENCE</scope>
    <source>
        <strain evidence="9">13766</strain>
    </source>
</reference>
<protein>
    <submittedName>
        <fullName evidence="9">Sapep family Mn(2+)-dependent dipeptidase</fullName>
        <ecNumber evidence="9">3.4.13.-</ecNumber>
    </submittedName>
</protein>
<dbReference type="SUPFAM" id="SSF53187">
    <property type="entry name" value="Zn-dependent exopeptidases"/>
    <property type="match status" value="1"/>
</dbReference>
<dbReference type="SUPFAM" id="SSF55031">
    <property type="entry name" value="Bacterial exopeptidase dimerisation domain"/>
    <property type="match status" value="1"/>
</dbReference>
<dbReference type="Proteomes" id="UP000824140">
    <property type="component" value="Unassembled WGS sequence"/>
</dbReference>
<dbReference type="GO" id="GO:0006526">
    <property type="term" value="P:L-arginine biosynthetic process"/>
    <property type="evidence" value="ECO:0007669"/>
    <property type="project" value="TreeGrafter"/>
</dbReference>
<dbReference type="Gene3D" id="3.30.70.360">
    <property type="match status" value="2"/>
</dbReference>
<sequence length="458" mass="48706">MDFAKLDAMVEQSREEMIRTLRGWIAIPSVSVQTGEAGAPFGAECRRALDLALEDAKAMGFSVRDFDGYAGDITLGAGEKTLGMLCHLDVVPAGDGWTKQPFAGEIAEGKIYGRGTMDDKGPAVAALYAMKAVRDAGFALKDSVRLILGCDEETGMSDMRYYSAHTQAPDYGFSPDAEYPVINIEKGGLGVLLTQELPSEAGRVPIYEMNAGVRPNVVPGIAWAIVGTSVEEAEKSGLAVEDLGNGRVKLTAQGVSAHASTPQLGVNAIGLLFAGLVQIGAGGETIRALSECIGLEGDGKSLGIAIEDEESGKLTCNMGILRYDGRFLSVQLDIRYPISADEEKMLGQMAMKLSGARIGVTRLSGHGPHHVPKEHRLVRELIAAYSEVTGQEGYAFAIGGGTYSRMMPNTVAFGINFPGDVDTCHMPDEYVDLDKWILSAKIMAHAIARLAGAEQADE</sequence>
<gene>
    <name evidence="9" type="ORF">IAA84_00620</name>
</gene>
<keyword evidence="4" id="KW-0479">Metal-binding</keyword>
<evidence type="ECO:0000256" key="2">
    <source>
        <dbReference type="ARBA" id="ARBA00006247"/>
    </source>
</evidence>
<comment type="cofactor">
    <cofactor evidence="1">
        <name>Zn(2+)</name>
        <dbReference type="ChEBI" id="CHEBI:29105"/>
    </cofactor>
</comment>
<evidence type="ECO:0000313" key="10">
    <source>
        <dbReference type="Proteomes" id="UP000824140"/>
    </source>
</evidence>